<dbReference type="InterPro" id="IPR055283">
    <property type="entry name" value="TAXIMIN_1/2"/>
</dbReference>
<dbReference type="PANTHER" id="PTHR33834:SF4">
    <property type="entry name" value="SIGNALING PEPTIDE TAXIMIN 2"/>
    <property type="match status" value="1"/>
</dbReference>
<dbReference type="RefSeq" id="XP_020549999.1">
    <property type="nucleotide sequence ID" value="XM_020694340.1"/>
</dbReference>
<proteinExistence type="predicted"/>
<dbReference type="GeneID" id="105165408"/>
<feature type="transmembrane region" description="Helical" evidence="1">
    <location>
        <begin position="7"/>
        <end position="34"/>
    </location>
</feature>
<name>A0A8M8USU0_SESIN</name>
<evidence type="ECO:0000313" key="4">
    <source>
        <dbReference type="RefSeq" id="XP_020549999.1"/>
    </source>
</evidence>
<organism evidence="2 3">
    <name type="scientific">Sesamum indicum</name>
    <name type="common">Oriental sesame</name>
    <name type="synonym">Sesamum orientale</name>
    <dbReference type="NCBI Taxonomy" id="4182"/>
    <lineage>
        <taxon>Eukaryota</taxon>
        <taxon>Viridiplantae</taxon>
        <taxon>Streptophyta</taxon>
        <taxon>Embryophyta</taxon>
        <taxon>Tracheophyta</taxon>
        <taxon>Spermatophyta</taxon>
        <taxon>Magnoliopsida</taxon>
        <taxon>eudicotyledons</taxon>
        <taxon>Gunneridae</taxon>
        <taxon>Pentapetalae</taxon>
        <taxon>asterids</taxon>
        <taxon>lamiids</taxon>
        <taxon>Lamiales</taxon>
        <taxon>Pedaliaceae</taxon>
        <taxon>Sesamum</taxon>
    </lineage>
</organism>
<dbReference type="AlphaFoldDB" id="A0A8M8USU0"/>
<dbReference type="PANTHER" id="PTHR33834">
    <property type="entry name" value="SIGNALING PEPTIDE TAXIMIN 2"/>
    <property type="match status" value="1"/>
</dbReference>
<evidence type="ECO:0000313" key="2">
    <source>
        <dbReference type="Proteomes" id="UP000504604"/>
    </source>
</evidence>
<dbReference type="Proteomes" id="UP000504604">
    <property type="component" value="Linkage group LG6"/>
</dbReference>
<accession>A0A8M8USU0</accession>
<protein>
    <submittedName>
        <fullName evidence="3 4">Uncharacterized protein LOC105165408</fullName>
    </submittedName>
</protein>
<dbReference type="RefSeq" id="XP_020549998.1">
    <property type="nucleotide sequence ID" value="XM_020694339.1"/>
</dbReference>
<dbReference type="OrthoDB" id="1921758at2759"/>
<keyword evidence="1" id="KW-0812">Transmembrane</keyword>
<sequence>MACRCRPLAFLIGLPFGLVALAFAIVGAVIWFIAKVFTCCCPCCICWAGIVNVAAFVVKLPVKVIRWFVDKIPC</sequence>
<gene>
    <name evidence="3 4" type="primary">LOC105165408</name>
</gene>
<keyword evidence="1" id="KW-1133">Transmembrane helix</keyword>
<keyword evidence="2" id="KW-1185">Reference proteome</keyword>
<keyword evidence="1" id="KW-0472">Membrane</keyword>
<reference evidence="3 4" key="1">
    <citation type="submission" date="2025-04" db="UniProtKB">
        <authorList>
            <consortium name="RefSeq"/>
        </authorList>
    </citation>
    <scope>IDENTIFICATION</scope>
</reference>
<evidence type="ECO:0000256" key="1">
    <source>
        <dbReference type="SAM" id="Phobius"/>
    </source>
</evidence>
<dbReference type="KEGG" id="sind:105165408"/>
<evidence type="ECO:0000313" key="3">
    <source>
        <dbReference type="RefSeq" id="XP_020549998.1"/>
    </source>
</evidence>